<reference evidence="1" key="1">
    <citation type="submission" date="2014-07" db="EMBL/GenBank/DDBJ databases">
        <authorList>
            <person name="Martin A.A"/>
            <person name="De Silva N."/>
        </authorList>
    </citation>
    <scope>NUCLEOTIDE SEQUENCE</scope>
</reference>
<dbReference type="WBParaSite" id="SVE_1800700.1">
    <property type="protein sequence ID" value="SVE_1800700.1"/>
    <property type="gene ID" value="SVE_1800700"/>
</dbReference>
<accession>A0A0K0FZX7</accession>
<organism evidence="1 2">
    <name type="scientific">Strongyloides venezuelensis</name>
    <name type="common">Threadworm</name>
    <dbReference type="NCBI Taxonomy" id="75913"/>
    <lineage>
        <taxon>Eukaryota</taxon>
        <taxon>Metazoa</taxon>
        <taxon>Ecdysozoa</taxon>
        <taxon>Nematoda</taxon>
        <taxon>Chromadorea</taxon>
        <taxon>Rhabditida</taxon>
        <taxon>Tylenchina</taxon>
        <taxon>Panagrolaimomorpha</taxon>
        <taxon>Strongyloidoidea</taxon>
        <taxon>Strongyloididae</taxon>
        <taxon>Strongyloides</taxon>
    </lineage>
</organism>
<evidence type="ECO:0000313" key="2">
    <source>
        <dbReference type="WBParaSite" id="SVE_1800700.1"/>
    </source>
</evidence>
<dbReference type="Proteomes" id="UP000035680">
    <property type="component" value="Unassembled WGS sequence"/>
</dbReference>
<keyword evidence="1" id="KW-1185">Reference proteome</keyword>
<proteinExistence type="predicted"/>
<reference evidence="2" key="2">
    <citation type="submission" date="2015-08" db="UniProtKB">
        <authorList>
            <consortium name="WormBaseParasite"/>
        </authorList>
    </citation>
    <scope>IDENTIFICATION</scope>
</reference>
<name>A0A0K0FZX7_STRVS</name>
<dbReference type="AlphaFoldDB" id="A0A0K0FZX7"/>
<evidence type="ECO:0000313" key="1">
    <source>
        <dbReference type="Proteomes" id="UP000035680"/>
    </source>
</evidence>
<protein>
    <submittedName>
        <fullName evidence="2">Uncharacterized protein</fullName>
    </submittedName>
</protein>
<sequence>MLTDTGKLSQRTSNAIKLTDMKMKDTDVDKSDFTPVCTTAFAPRILNWHLQLELSLLSDSKNNLTFILYPATAGRNFDDRILVCDSLQLSLPRKLLLFNIQFQIPQHTFPK</sequence>